<dbReference type="SUPFAM" id="SSF51120">
    <property type="entry name" value="beta-Roll"/>
    <property type="match status" value="5"/>
</dbReference>
<comment type="subcellular location">
    <subcellularLocation>
        <location evidence="1">Secreted</location>
    </subcellularLocation>
</comment>
<reference evidence="3 4" key="1">
    <citation type="submission" date="2022-04" db="EMBL/GenBank/DDBJ databases">
        <title>Positive selection, recombination, and allopatry shape intraspecific diversity of widespread and dominant cyanobacteria.</title>
        <authorList>
            <person name="Wei J."/>
            <person name="Shu W."/>
            <person name="Hu C."/>
        </authorList>
    </citation>
    <scope>NUCLEOTIDE SEQUENCE [LARGE SCALE GENOMIC DNA]</scope>
    <source>
        <strain evidence="3 4">AS-A4</strain>
    </source>
</reference>
<protein>
    <recommendedName>
        <fullName evidence="5">Calcium-binding protein</fullName>
    </recommendedName>
</protein>
<dbReference type="PANTHER" id="PTHR38340">
    <property type="entry name" value="S-LAYER PROTEIN"/>
    <property type="match status" value="1"/>
</dbReference>
<dbReference type="PANTHER" id="PTHR38340:SF1">
    <property type="entry name" value="S-LAYER PROTEIN"/>
    <property type="match status" value="1"/>
</dbReference>
<dbReference type="EMBL" id="JAMPLM010000063">
    <property type="protein sequence ID" value="MEP1062376.1"/>
    <property type="molecule type" value="Genomic_DNA"/>
</dbReference>
<evidence type="ECO:0008006" key="5">
    <source>
        <dbReference type="Google" id="ProtNLM"/>
    </source>
</evidence>
<keyword evidence="2" id="KW-0964">Secreted</keyword>
<dbReference type="RefSeq" id="WP_190447078.1">
    <property type="nucleotide sequence ID" value="NZ_JAMPLM010000063.1"/>
</dbReference>
<dbReference type="PRINTS" id="PR00313">
    <property type="entry name" value="CABNDNGRPT"/>
</dbReference>
<evidence type="ECO:0000313" key="4">
    <source>
        <dbReference type="Proteomes" id="UP001476950"/>
    </source>
</evidence>
<dbReference type="InterPro" id="IPR050557">
    <property type="entry name" value="RTX_toxin/Mannuronan_C5-epim"/>
</dbReference>
<evidence type="ECO:0000313" key="3">
    <source>
        <dbReference type="EMBL" id="MEP1062376.1"/>
    </source>
</evidence>
<comment type="caution">
    <text evidence="3">The sequence shown here is derived from an EMBL/GenBank/DDBJ whole genome shotgun (WGS) entry which is preliminary data.</text>
</comment>
<dbReference type="InterPro" id="IPR001343">
    <property type="entry name" value="Hemolysn_Ca-bd"/>
</dbReference>
<organism evidence="3 4">
    <name type="scientific">Stenomitos frigidus AS-A4</name>
    <dbReference type="NCBI Taxonomy" id="2933935"/>
    <lineage>
        <taxon>Bacteria</taxon>
        <taxon>Bacillati</taxon>
        <taxon>Cyanobacteriota</taxon>
        <taxon>Cyanophyceae</taxon>
        <taxon>Leptolyngbyales</taxon>
        <taxon>Leptolyngbyaceae</taxon>
        <taxon>Stenomitos</taxon>
    </lineage>
</organism>
<evidence type="ECO:0000256" key="2">
    <source>
        <dbReference type="ARBA" id="ARBA00022525"/>
    </source>
</evidence>
<dbReference type="Proteomes" id="UP001476950">
    <property type="component" value="Unassembled WGS sequence"/>
</dbReference>
<dbReference type="Gene3D" id="2.150.10.10">
    <property type="entry name" value="Serralysin-like metalloprotease, C-terminal"/>
    <property type="match status" value="5"/>
</dbReference>
<evidence type="ECO:0000256" key="1">
    <source>
        <dbReference type="ARBA" id="ARBA00004613"/>
    </source>
</evidence>
<dbReference type="InterPro" id="IPR011049">
    <property type="entry name" value="Serralysin-like_metalloprot_C"/>
</dbReference>
<dbReference type="InterPro" id="IPR018511">
    <property type="entry name" value="Hemolysin-typ_Ca-bd_CS"/>
</dbReference>
<sequence length="1011" mass="103366">MAISAIFSAAQGILSIFGDSLDNTVTVSRDAAGTILINGGAVTIFGGTPTVANTTLLQGFGLAGNDQVILNEANGALPKVNLFGAIDNDVLAGSSGADQLFGEDGNDTLLGQGGNDLLFGGDGNDVLTGGDADDQMFGQAGNDRLIWDPGDDTDLFEGGDGIDTAEVNGGNGAEAFTVNANGTRVRFDRVNPAPFSIDIGTTESLVINANGGDDTITAGNGLAALISIVADGGAGNDTILSGDGTDVLFGGDGNDIIDGNRGNDVGFLGAGDDVFIWDPGDGNDVIEGQSGLDTMQFNGNAANENIDISANGERVRFFRDIAAVVMDLDDVERINFEALGGTDNIIVNDLSGTDTQQINLNLAGALGGAAGDAQVDTVVLNGTNGANAIDVLGQNGNINVSGLPALISLQKVEGIDRLVINGNGDNDTISAATLVTPVNLTIDGGAGNDILIGSNLADVFLGGDGNDFVDGRRGDDVAFLGTGNDVFLWNPGDGNDTIEGQAGIDEMLFNGNAANETIDISANGGRARFFRDVANVAMDTNDVERITFNAFDGRDTININDLSGTDVNLIRLDVSGGPNVPLETSSDQVTVNSTVGNDTIAIATVNGEIVISGLSAQVQIAGIRAGFDNLTINGLAGNDVIDASKLAANLFQQRFPDGRLTLDGGDGTDLFVGSAGEDVFLGGRGNDVALMGAGDDLFVWNPGDDNDVLEGQAGFDTMFFNGANVNENIDIAANGSRIRFFRDVANVTMDLNNVENTLFRALGGADNIVVNDLSGTDAKQVNIDLAGLINGETGDGQTDIITIQGTNAQDLILISSVGSFVNVTGLSAVTRIRQADNDVLVINGNAGDDAIDASSLTTTTLRLTLNGDNGNDTIWGAAGNDSLNGGAGHDLLIGGLGTDTLSGGNGTDRYRFNNLKEGGDILANFGANDFIQLRASNFGGGLVAGQAISNNQFRVGDAAQDANDRLIFNGSTRSLYFDADGLGGAGQTLVATLSANVPTNIGVSATNIQVI</sequence>
<proteinExistence type="predicted"/>
<gene>
    <name evidence="3" type="ORF">NDI38_28795</name>
</gene>
<dbReference type="Pfam" id="PF00353">
    <property type="entry name" value="HemolysinCabind"/>
    <property type="match status" value="10"/>
</dbReference>
<keyword evidence="4" id="KW-1185">Reference proteome</keyword>
<accession>A0ABV0KT58</accession>
<dbReference type="PROSITE" id="PS00330">
    <property type="entry name" value="HEMOLYSIN_CALCIUM"/>
    <property type="match status" value="6"/>
</dbReference>
<name>A0ABV0KT58_9CYAN</name>